<dbReference type="InterPro" id="IPR002762">
    <property type="entry name" value="CbiX-like"/>
</dbReference>
<proteinExistence type="predicted"/>
<reference evidence="3" key="1">
    <citation type="submission" date="2016-02" db="EMBL/GenBank/DDBJ databases">
        <title>Genome sequence of Bacillus trypoxylicola KCTC 13244(T).</title>
        <authorList>
            <person name="Jeong H."/>
            <person name="Park S.-H."/>
            <person name="Choi S.-K."/>
        </authorList>
    </citation>
    <scope>NUCLEOTIDE SEQUENCE [LARGE SCALE GENOMIC DNA]</scope>
    <source>
        <strain evidence="3">KCTC 13244</strain>
    </source>
</reference>
<dbReference type="EMBL" id="LTAO01000012">
    <property type="protein sequence ID" value="KYG32137.1"/>
    <property type="molecule type" value="Genomic_DNA"/>
</dbReference>
<keyword evidence="4" id="KW-1185">Reference proteome</keyword>
<keyword evidence="2" id="KW-0456">Lyase</keyword>
<dbReference type="PANTHER" id="PTHR33542:SF3">
    <property type="entry name" value="SIROHYDROCHLORIN FERROCHELATASE, CHLOROPLASTIC"/>
    <property type="match status" value="1"/>
</dbReference>
<dbReference type="Gene3D" id="3.40.50.1400">
    <property type="match status" value="2"/>
</dbReference>
<dbReference type="CDD" id="cd03416">
    <property type="entry name" value="CbiX_SirB_N"/>
    <property type="match status" value="1"/>
</dbReference>
<dbReference type="Proteomes" id="UP000075806">
    <property type="component" value="Unassembled WGS sequence"/>
</dbReference>
<name>A0A161PG29_9BACI</name>
<evidence type="ECO:0000313" key="3">
    <source>
        <dbReference type="EMBL" id="KYG32137.1"/>
    </source>
</evidence>
<dbReference type="STRING" id="519424.AZF04_05040"/>
<dbReference type="RefSeq" id="WP_061948455.1">
    <property type="nucleotide sequence ID" value="NZ_LTAO01000012.1"/>
</dbReference>
<accession>A0A161PG29</accession>
<evidence type="ECO:0000313" key="4">
    <source>
        <dbReference type="Proteomes" id="UP000075806"/>
    </source>
</evidence>
<dbReference type="PANTHER" id="PTHR33542">
    <property type="entry name" value="SIROHYDROCHLORIN FERROCHELATASE, CHLOROPLASTIC"/>
    <property type="match status" value="1"/>
</dbReference>
<organism evidence="3 4">
    <name type="scientific">Alkalihalobacillus trypoxylicola</name>
    <dbReference type="NCBI Taxonomy" id="519424"/>
    <lineage>
        <taxon>Bacteria</taxon>
        <taxon>Bacillati</taxon>
        <taxon>Bacillota</taxon>
        <taxon>Bacilli</taxon>
        <taxon>Bacillales</taxon>
        <taxon>Bacillaceae</taxon>
        <taxon>Alkalihalobacillus</taxon>
    </lineage>
</organism>
<evidence type="ECO:0000256" key="1">
    <source>
        <dbReference type="ARBA" id="ARBA00022723"/>
    </source>
</evidence>
<protein>
    <recommendedName>
        <fullName evidence="5">Sirohydrochlorin ferrochelatase</fullName>
    </recommendedName>
</protein>
<gene>
    <name evidence="3" type="ORF">AZF04_05040</name>
</gene>
<evidence type="ECO:0000256" key="2">
    <source>
        <dbReference type="ARBA" id="ARBA00023239"/>
    </source>
</evidence>
<dbReference type="GO" id="GO:0046872">
    <property type="term" value="F:metal ion binding"/>
    <property type="evidence" value="ECO:0007669"/>
    <property type="project" value="UniProtKB-KW"/>
</dbReference>
<dbReference type="GO" id="GO:0016829">
    <property type="term" value="F:lyase activity"/>
    <property type="evidence" value="ECO:0007669"/>
    <property type="project" value="UniProtKB-KW"/>
</dbReference>
<dbReference type="CDD" id="cd03414">
    <property type="entry name" value="CbiX_SirB_C"/>
    <property type="match status" value="1"/>
</dbReference>
<sequence length="261" mass="29562">MEAILYVGHGSRVQEGNEQLRNFVTHCKKRFPNIPIQHTCFIELEQPSILEGIKNCVDQGATVIAVMPILLLTAGHAKEDIPKEISKARELYPSIKFKYGRPFGVEKLIVDVLKQRLIATGLKEEATDGKSSENERQSVAVLLIGRGSSDPDANSDLFKIARLLWEYTPIQHVECAYLAATTPTVDQGLERLLKEPVDQVILLPYLLFTGILMKSLEQIRKEKQMLTSKELLLSKYLGFDDQLIEILKERVEEVLYGERDE</sequence>
<dbReference type="Pfam" id="PF01903">
    <property type="entry name" value="CbiX"/>
    <property type="match status" value="2"/>
</dbReference>
<comment type="caution">
    <text evidence="3">The sequence shown here is derived from an EMBL/GenBank/DDBJ whole genome shotgun (WGS) entry which is preliminary data.</text>
</comment>
<dbReference type="OrthoDB" id="9797895at2"/>
<keyword evidence="1" id="KW-0479">Metal-binding</keyword>
<dbReference type="SUPFAM" id="SSF53800">
    <property type="entry name" value="Chelatase"/>
    <property type="match status" value="1"/>
</dbReference>
<evidence type="ECO:0008006" key="5">
    <source>
        <dbReference type="Google" id="ProtNLM"/>
    </source>
</evidence>
<dbReference type="InterPro" id="IPR050963">
    <property type="entry name" value="Sirohydro_Cobaltochel/CbiX"/>
</dbReference>
<dbReference type="AlphaFoldDB" id="A0A161PG29"/>